<dbReference type="InterPro" id="IPR001127">
    <property type="entry name" value="PTS_EIIA_1_perm"/>
</dbReference>
<evidence type="ECO:0000256" key="6">
    <source>
        <dbReference type="ARBA" id="ARBA00022683"/>
    </source>
</evidence>
<keyword evidence="2" id="KW-0813">Transport</keyword>
<evidence type="ECO:0000256" key="11">
    <source>
        <dbReference type="PROSITE-ProRule" id="PRU00421"/>
    </source>
</evidence>
<keyword evidence="17" id="KW-1185">Reference proteome</keyword>
<dbReference type="InterPro" id="IPR050429">
    <property type="entry name" value="PTS_Glucose_EIICBA"/>
</dbReference>
<dbReference type="InterPro" id="IPR011055">
    <property type="entry name" value="Dup_hybrid_motif"/>
</dbReference>
<dbReference type="PANTHER" id="PTHR30009">
    <property type="entry name" value="CYTOCHROME C-TYPE SYNTHESIS PROTEIN AND PTS TRANSMEMBRANE COMPONENT"/>
    <property type="match status" value="1"/>
</dbReference>
<dbReference type="CDD" id="cd00212">
    <property type="entry name" value="PTS_IIB_glc"/>
    <property type="match status" value="1"/>
</dbReference>
<evidence type="ECO:0000259" key="14">
    <source>
        <dbReference type="PROSITE" id="PS51098"/>
    </source>
</evidence>
<dbReference type="SUPFAM" id="SSF55604">
    <property type="entry name" value="Glucose permease domain IIB"/>
    <property type="match status" value="1"/>
</dbReference>
<keyword evidence="4" id="KW-0762">Sugar transport</keyword>
<evidence type="ECO:0000256" key="9">
    <source>
        <dbReference type="ARBA" id="ARBA00022989"/>
    </source>
</evidence>
<dbReference type="InterPro" id="IPR011299">
    <property type="entry name" value="PTS_IIBC_glc"/>
</dbReference>
<feature type="domain" description="PTS EIIA type-1" evidence="13">
    <location>
        <begin position="552"/>
        <end position="656"/>
    </location>
</feature>
<dbReference type="PROSITE" id="PS01035">
    <property type="entry name" value="PTS_EIIB_TYPE_1_CYS"/>
    <property type="match status" value="1"/>
</dbReference>
<protein>
    <submittedName>
        <fullName evidence="16">PTS system D-glucose-specific IIA component, Glc family /PTS system D-glucose-specific IIB component, Glc family /PTS system D-glucose-specific IIC component, Glc family</fullName>
    </submittedName>
</protein>
<feature type="transmembrane region" description="Helical" evidence="12">
    <location>
        <begin position="12"/>
        <end position="35"/>
    </location>
</feature>
<evidence type="ECO:0000256" key="5">
    <source>
        <dbReference type="ARBA" id="ARBA00022679"/>
    </source>
</evidence>
<sequence length="689" mass="74523">MFKKSFGQLQRIGQSLMLPVAILPAAGLLLAVGTSMKNPDVVSLLPIFQHGFFVSLASIMESAGGIIFDNLPLIFALGVAVGLSGGAGVAALAALVGYLVMNVTMSVIGGLSIDMILSQNNPAYALVLGIPTLQTGVFGGIIIGALAAWCYNKYYTIELPPFLGFFAGKRFVPIITAFSSFFVGIAMFFLWPYVQSGMNALSQYLTGSAYPVAVFFFGFVKRLLIPFGLHHIWHAPFWFEFGQYKTLSGNIVHGDMNIFFAQLRDGVRLSAGHFMAGEFPVMMFGLPAAAFAMYRLARPENKKVVGGLLASAALTLFLTGITEPIEFTFLFLSPLLYFLHAFLDGISFVVLYLLDINIGYTFSGGAIDFFLFGVVPGREPWWLVIAVGLVFAVIYYSVFSYAIQKFNLPTPGREKAEALSNGPAAVSMGAKPARSLPYEVLSALGGRDNITKLDACITRLRVSVRDASKVDKDRLKTLGASGVMQVENNLQVVFGTKSEAIKEQMLEIMRGTQPETIKMPEEQLGKESHSGEGVFIAMPMTGTLMPLSEVPDDTFASKIMGDGFAILPKDGTVVAPADGRIVVLFPTKHAIGMVTDDGLEILIHVGIDTVKLQGKGFEAFVSQGERVKEGQLLLRADLDYISKNAPSIMSPVVFTNLPPDEKVEILREGKVSIGEKGYVRIVKGQIVSV</sequence>
<feature type="domain" description="PTS EIIB type-1" evidence="14">
    <location>
        <begin position="434"/>
        <end position="515"/>
    </location>
</feature>
<keyword evidence="10 12" id="KW-0472">Membrane</keyword>
<feature type="transmembrane region" description="Helical" evidence="12">
    <location>
        <begin position="41"/>
        <end position="59"/>
    </location>
</feature>
<dbReference type="Gene3D" id="3.30.1360.60">
    <property type="entry name" value="Glucose permease domain IIB"/>
    <property type="match status" value="1"/>
</dbReference>
<evidence type="ECO:0000313" key="17">
    <source>
        <dbReference type="Proteomes" id="UP000185093"/>
    </source>
</evidence>
<dbReference type="PANTHER" id="PTHR30009:SF20">
    <property type="entry name" value="PTS SYSTEM GLUCOSE-SPECIFIC EIICB COMPONENT-RELATED"/>
    <property type="match status" value="1"/>
</dbReference>
<evidence type="ECO:0000256" key="7">
    <source>
        <dbReference type="ARBA" id="ARBA00022692"/>
    </source>
</evidence>
<dbReference type="InterPro" id="IPR001996">
    <property type="entry name" value="PTS_IIB_1"/>
</dbReference>
<feature type="transmembrane region" description="Helical" evidence="12">
    <location>
        <begin position="124"/>
        <end position="151"/>
    </location>
</feature>
<dbReference type="NCBIfam" id="TIGR00830">
    <property type="entry name" value="PTBA"/>
    <property type="match status" value="1"/>
</dbReference>
<dbReference type="PROSITE" id="PS51093">
    <property type="entry name" value="PTS_EIIA_TYPE_1"/>
    <property type="match status" value="1"/>
</dbReference>
<dbReference type="InterPro" id="IPR013013">
    <property type="entry name" value="PTS_EIIC_1"/>
</dbReference>
<comment type="subcellular location">
    <subcellularLocation>
        <location evidence="1">Cell membrane</location>
        <topology evidence="1">Multi-pass membrane protein</topology>
    </subcellularLocation>
</comment>
<dbReference type="Pfam" id="PF00358">
    <property type="entry name" value="PTS_EIIA_1"/>
    <property type="match status" value="1"/>
</dbReference>
<feature type="transmembrane region" description="Helical" evidence="12">
    <location>
        <begin position="304"/>
        <end position="321"/>
    </location>
</feature>
<dbReference type="NCBIfam" id="TIGR02002">
    <property type="entry name" value="PTS-II-BC-glcB"/>
    <property type="match status" value="1"/>
</dbReference>
<dbReference type="PROSITE" id="PS51098">
    <property type="entry name" value="PTS_EIIB_TYPE_1"/>
    <property type="match status" value="1"/>
</dbReference>
<feature type="transmembrane region" description="Helical" evidence="12">
    <location>
        <begin position="279"/>
        <end position="297"/>
    </location>
</feature>
<dbReference type="NCBIfam" id="TIGR00826">
    <property type="entry name" value="EIIB_glc"/>
    <property type="match status" value="1"/>
</dbReference>
<evidence type="ECO:0000256" key="12">
    <source>
        <dbReference type="SAM" id="Phobius"/>
    </source>
</evidence>
<evidence type="ECO:0000259" key="15">
    <source>
        <dbReference type="PROSITE" id="PS51103"/>
    </source>
</evidence>
<dbReference type="PROSITE" id="PS00371">
    <property type="entry name" value="PTS_EIIA_TYPE_1_HIS"/>
    <property type="match status" value="1"/>
</dbReference>
<keyword evidence="7 12" id="KW-0812">Transmembrane</keyword>
<proteinExistence type="predicted"/>
<dbReference type="InterPro" id="IPR018113">
    <property type="entry name" value="PTrfase_EIIB_Cys"/>
</dbReference>
<evidence type="ECO:0000256" key="1">
    <source>
        <dbReference type="ARBA" id="ARBA00004651"/>
    </source>
</evidence>
<evidence type="ECO:0000256" key="8">
    <source>
        <dbReference type="ARBA" id="ARBA00022777"/>
    </source>
</evidence>
<dbReference type="PROSITE" id="PS51103">
    <property type="entry name" value="PTS_EIIC_TYPE_1"/>
    <property type="match status" value="1"/>
</dbReference>
<feature type="transmembrane region" description="Helical" evidence="12">
    <location>
        <begin position="201"/>
        <end position="220"/>
    </location>
</feature>
<feature type="active site" description="Phosphocysteine intermediate; for EIIB activity" evidence="11">
    <location>
        <position position="456"/>
    </location>
</feature>
<name>A0ABY1JAQ5_9BACT</name>
<dbReference type="Pfam" id="PF00367">
    <property type="entry name" value="PTS_EIIB"/>
    <property type="match status" value="1"/>
</dbReference>
<dbReference type="SUPFAM" id="SSF51261">
    <property type="entry name" value="Duplicated hybrid motif"/>
    <property type="match status" value="1"/>
</dbReference>
<evidence type="ECO:0000259" key="13">
    <source>
        <dbReference type="PROSITE" id="PS51093"/>
    </source>
</evidence>
<feature type="domain" description="PTS EIIC type-1" evidence="15">
    <location>
        <begin position="3"/>
        <end position="415"/>
    </location>
</feature>
<accession>A0ABY1JAQ5</accession>
<evidence type="ECO:0000313" key="16">
    <source>
        <dbReference type="EMBL" id="SIN62382.1"/>
    </source>
</evidence>
<feature type="transmembrane region" description="Helical" evidence="12">
    <location>
        <begin position="327"/>
        <end position="351"/>
    </location>
</feature>
<keyword evidence="5" id="KW-0808">Transferase</keyword>
<feature type="transmembrane region" description="Helical" evidence="12">
    <location>
        <begin position="171"/>
        <end position="194"/>
    </location>
</feature>
<dbReference type="RefSeq" id="WP_074198982.1">
    <property type="nucleotide sequence ID" value="NZ_FSQZ01000001.1"/>
</dbReference>
<dbReference type="Gene3D" id="2.70.70.10">
    <property type="entry name" value="Glucose Permease (Domain IIA)"/>
    <property type="match status" value="1"/>
</dbReference>
<dbReference type="InterPro" id="IPR003352">
    <property type="entry name" value="PTS_EIIC"/>
</dbReference>
<keyword evidence="6" id="KW-0598">Phosphotransferase system</keyword>
<feature type="transmembrane region" description="Helical" evidence="12">
    <location>
        <begin position="358"/>
        <end position="375"/>
    </location>
</feature>
<gene>
    <name evidence="16" type="ORF">SAMN05444368_0147</name>
</gene>
<feature type="transmembrane region" description="Helical" evidence="12">
    <location>
        <begin position="381"/>
        <end position="403"/>
    </location>
</feature>
<dbReference type="Proteomes" id="UP000185093">
    <property type="component" value="Unassembled WGS sequence"/>
</dbReference>
<organism evidence="16 17">
    <name type="scientific">Acetomicrobium flavidum</name>
    <dbReference type="NCBI Taxonomy" id="49896"/>
    <lineage>
        <taxon>Bacteria</taxon>
        <taxon>Thermotogati</taxon>
        <taxon>Synergistota</taxon>
        <taxon>Synergistia</taxon>
        <taxon>Synergistales</taxon>
        <taxon>Acetomicrobiaceae</taxon>
        <taxon>Acetomicrobium</taxon>
    </lineage>
</organism>
<evidence type="ECO:0000256" key="3">
    <source>
        <dbReference type="ARBA" id="ARBA00022475"/>
    </source>
</evidence>
<keyword evidence="3" id="KW-1003">Cell membrane</keyword>
<comment type="caution">
    <text evidence="16">The sequence shown here is derived from an EMBL/GenBank/DDBJ whole genome shotgun (WGS) entry which is preliminary data.</text>
</comment>
<keyword evidence="8" id="KW-0418">Kinase</keyword>
<dbReference type="Pfam" id="PF02378">
    <property type="entry name" value="PTS_EIIC"/>
    <property type="match status" value="1"/>
</dbReference>
<feature type="transmembrane region" description="Helical" evidence="12">
    <location>
        <begin position="71"/>
        <end position="93"/>
    </location>
</feature>
<reference evidence="16 17" key="1">
    <citation type="submission" date="2016-11" db="EMBL/GenBank/DDBJ databases">
        <authorList>
            <person name="Varghese N."/>
            <person name="Submissions S."/>
        </authorList>
    </citation>
    <scope>NUCLEOTIDE SEQUENCE [LARGE SCALE GENOMIC DNA]</scope>
    <source>
        <strain evidence="16 17">DSM 20664</strain>
    </source>
</reference>
<dbReference type="CDD" id="cd00210">
    <property type="entry name" value="PTS_IIA_glc"/>
    <property type="match status" value="1"/>
</dbReference>
<evidence type="ECO:0000256" key="2">
    <source>
        <dbReference type="ARBA" id="ARBA00022448"/>
    </source>
</evidence>
<evidence type="ECO:0000256" key="4">
    <source>
        <dbReference type="ARBA" id="ARBA00022597"/>
    </source>
</evidence>
<dbReference type="EMBL" id="FSQZ01000001">
    <property type="protein sequence ID" value="SIN62382.1"/>
    <property type="molecule type" value="Genomic_DNA"/>
</dbReference>
<evidence type="ECO:0000256" key="10">
    <source>
        <dbReference type="ARBA" id="ARBA00023136"/>
    </source>
</evidence>
<feature type="transmembrane region" description="Helical" evidence="12">
    <location>
        <begin position="99"/>
        <end position="117"/>
    </location>
</feature>
<dbReference type="InterPro" id="IPR036878">
    <property type="entry name" value="Glu_permease_IIB"/>
</dbReference>
<keyword evidence="9 12" id="KW-1133">Transmembrane helix</keyword>